<organism evidence="2 3">
    <name type="scientific">Bifidobacterium hapali</name>
    <dbReference type="NCBI Taxonomy" id="1630172"/>
    <lineage>
        <taxon>Bacteria</taxon>
        <taxon>Bacillati</taxon>
        <taxon>Actinomycetota</taxon>
        <taxon>Actinomycetes</taxon>
        <taxon>Bifidobacteriales</taxon>
        <taxon>Bifidobacteriaceae</taxon>
        <taxon>Bifidobacterium</taxon>
    </lineage>
</organism>
<gene>
    <name evidence="2" type="ORF">BHAP_1152</name>
</gene>
<name>A0A261FYY4_9BIFI</name>
<evidence type="ECO:0000256" key="1">
    <source>
        <dbReference type="SAM" id="Phobius"/>
    </source>
</evidence>
<evidence type="ECO:0000313" key="2">
    <source>
        <dbReference type="EMBL" id="OZG64402.1"/>
    </source>
</evidence>
<protein>
    <submittedName>
        <fullName evidence="2">Uncharacterized protein</fullName>
    </submittedName>
</protein>
<reference evidence="2 3" key="1">
    <citation type="journal article" date="2017" name="BMC Genomics">
        <title>Comparative genomic and phylogenomic analyses of the Bifidobacteriaceae family.</title>
        <authorList>
            <person name="Lugli G.A."/>
            <person name="Milani C."/>
            <person name="Turroni F."/>
            <person name="Duranti S."/>
            <person name="Mancabelli L."/>
            <person name="Mangifesta M."/>
            <person name="Ferrario C."/>
            <person name="Modesto M."/>
            <person name="Mattarelli P."/>
            <person name="Jiri K."/>
            <person name="van Sinderen D."/>
            <person name="Ventura M."/>
        </authorList>
    </citation>
    <scope>NUCLEOTIDE SEQUENCE [LARGE SCALE GENOMIC DNA]</scope>
    <source>
        <strain evidence="2 3">DSM 100202</strain>
    </source>
</reference>
<keyword evidence="1" id="KW-0472">Membrane</keyword>
<keyword evidence="1" id="KW-0812">Transmembrane</keyword>
<evidence type="ECO:0000313" key="3">
    <source>
        <dbReference type="Proteomes" id="UP000216074"/>
    </source>
</evidence>
<feature type="transmembrane region" description="Helical" evidence="1">
    <location>
        <begin position="40"/>
        <end position="60"/>
    </location>
</feature>
<proteinExistence type="predicted"/>
<keyword evidence="1" id="KW-1133">Transmembrane helix</keyword>
<keyword evidence="3" id="KW-1185">Reference proteome</keyword>
<accession>A0A261FYY4</accession>
<comment type="caution">
    <text evidence="2">The sequence shown here is derived from an EMBL/GenBank/DDBJ whole genome shotgun (WGS) entry which is preliminary data.</text>
</comment>
<dbReference type="AlphaFoldDB" id="A0A261FYY4"/>
<sequence length="109" mass="12276">MVVREIREPDAMVAPVRCTGAVAPKEWRDMMMRPDRRRNMFPIGAHALMGGYGVRTWWMMEALRFHVSLSHGGGQILGDSDDFAFRCGDRGQLRDCRLPLGSTRARVGA</sequence>
<dbReference type="EMBL" id="MWWY01000023">
    <property type="protein sequence ID" value="OZG64402.1"/>
    <property type="molecule type" value="Genomic_DNA"/>
</dbReference>
<dbReference type="Proteomes" id="UP000216074">
    <property type="component" value="Unassembled WGS sequence"/>
</dbReference>